<organism evidence="1 2">
    <name type="scientific">Aedes aegypti</name>
    <name type="common">Yellowfever mosquito</name>
    <name type="synonym">Culex aegypti</name>
    <dbReference type="NCBI Taxonomy" id="7159"/>
    <lineage>
        <taxon>Eukaryota</taxon>
        <taxon>Metazoa</taxon>
        <taxon>Ecdysozoa</taxon>
        <taxon>Arthropoda</taxon>
        <taxon>Hexapoda</taxon>
        <taxon>Insecta</taxon>
        <taxon>Pterygota</taxon>
        <taxon>Neoptera</taxon>
        <taxon>Endopterygota</taxon>
        <taxon>Diptera</taxon>
        <taxon>Nematocera</taxon>
        <taxon>Culicoidea</taxon>
        <taxon>Culicidae</taxon>
        <taxon>Culicinae</taxon>
        <taxon>Aedini</taxon>
        <taxon>Aedes</taxon>
        <taxon>Stegomyia</taxon>
    </lineage>
</organism>
<dbReference type="EMBL" id="CH477237">
    <property type="protein sequence ID" value="EAT46559.1"/>
    <property type="molecule type" value="Genomic_DNA"/>
</dbReference>
<gene>
    <name evidence="1" type="ORF">AaeL_AAEL002259</name>
</gene>
<evidence type="ECO:0000313" key="1">
    <source>
        <dbReference type="EMBL" id="EAT46559.1"/>
    </source>
</evidence>
<proteinExistence type="predicted"/>
<reference evidence="1" key="1">
    <citation type="submission" date="2005-10" db="EMBL/GenBank/DDBJ databases">
        <authorList>
            <person name="Loftus B.J."/>
            <person name="Nene V.M."/>
            <person name="Hannick L.I."/>
            <person name="Bidwell S."/>
            <person name="Haas B."/>
            <person name="Amedeo P."/>
            <person name="Orvis J."/>
            <person name="Wortman J.R."/>
            <person name="White O.R."/>
            <person name="Salzberg S."/>
            <person name="Shumway M."/>
            <person name="Koo H."/>
            <person name="Zhao Y."/>
            <person name="Holmes M."/>
            <person name="Miller J."/>
            <person name="Schatz M."/>
            <person name="Pop M."/>
            <person name="Pai G."/>
            <person name="Utterback T."/>
            <person name="Rogers Y.-H."/>
            <person name="Kravitz S."/>
            <person name="Fraser C.M."/>
        </authorList>
    </citation>
    <scope>NUCLEOTIDE SEQUENCE</scope>
    <source>
        <strain evidence="1">Liverpool</strain>
    </source>
</reference>
<protein>
    <submittedName>
        <fullName evidence="1">AAEL002259-PA</fullName>
    </submittedName>
</protein>
<dbReference type="HOGENOM" id="CLU_2518881_0_0_1"/>
<dbReference type="Proteomes" id="UP000682892">
    <property type="component" value="Unassembled WGS sequence"/>
</dbReference>
<reference evidence="1" key="2">
    <citation type="journal article" date="2007" name="Science">
        <title>Genome sequence of Aedes aegypti, a major arbovirus vector.</title>
        <authorList>
            <person name="Nene V."/>
            <person name="Wortman J.R."/>
            <person name="Lawson D."/>
            <person name="Haas B."/>
            <person name="Kodira C."/>
            <person name="Tu Z.J."/>
            <person name="Loftus B."/>
            <person name="Xi Z."/>
            <person name="Megy K."/>
            <person name="Grabherr M."/>
            <person name="Ren Q."/>
            <person name="Zdobnov E.M."/>
            <person name="Lobo N.F."/>
            <person name="Campbell K.S."/>
            <person name="Brown S.E."/>
            <person name="Bonaldo M.F."/>
            <person name="Zhu J."/>
            <person name="Sinkins S.P."/>
            <person name="Hogenkamp D.G."/>
            <person name="Amedeo P."/>
            <person name="Arensburger P."/>
            <person name="Atkinson P.W."/>
            <person name="Bidwell S."/>
            <person name="Biedler J."/>
            <person name="Birney E."/>
            <person name="Bruggner R.V."/>
            <person name="Costas J."/>
            <person name="Coy M.R."/>
            <person name="Crabtree J."/>
            <person name="Crawford M."/>
            <person name="Debruyn B."/>
            <person name="Decaprio D."/>
            <person name="Eiglmeier K."/>
            <person name="Eisenstadt E."/>
            <person name="El-Dorry H."/>
            <person name="Gelbart W.M."/>
            <person name="Gomes S.L."/>
            <person name="Hammond M."/>
            <person name="Hannick L.I."/>
            <person name="Hogan J.R."/>
            <person name="Holmes M.H."/>
            <person name="Jaffe D."/>
            <person name="Johnston J.S."/>
            <person name="Kennedy R.C."/>
            <person name="Koo H."/>
            <person name="Kravitz S."/>
            <person name="Kriventseva E.V."/>
            <person name="Kulp D."/>
            <person name="Labutti K."/>
            <person name="Lee E."/>
            <person name="Li S."/>
            <person name="Lovin D.D."/>
            <person name="Mao C."/>
            <person name="Mauceli E."/>
            <person name="Menck C.F."/>
            <person name="Miller J.R."/>
            <person name="Montgomery P."/>
            <person name="Mori A."/>
            <person name="Nascimento A.L."/>
            <person name="Naveira H.F."/>
            <person name="Nusbaum C."/>
            <person name="O'leary S."/>
            <person name="Orvis J."/>
            <person name="Pertea M."/>
            <person name="Quesneville H."/>
            <person name="Reidenbach K.R."/>
            <person name="Rogers Y.H."/>
            <person name="Roth C.W."/>
            <person name="Schneider J.R."/>
            <person name="Schatz M."/>
            <person name="Shumway M."/>
            <person name="Stanke M."/>
            <person name="Stinson E.O."/>
            <person name="Tubio J.M."/>
            <person name="Vanzee J.P."/>
            <person name="Verjovski-Almeida S."/>
            <person name="Werner D."/>
            <person name="White O."/>
            <person name="Wyder S."/>
            <person name="Zeng Q."/>
            <person name="Zhao Q."/>
            <person name="Zhao Y."/>
            <person name="Hill C.A."/>
            <person name="Raikhel A.S."/>
            <person name="Soares M.B."/>
            <person name="Knudson D.L."/>
            <person name="Lee N.H."/>
            <person name="Galagan J."/>
            <person name="Salzberg S.L."/>
            <person name="Paulsen I.T."/>
            <person name="Dimopoulos G."/>
            <person name="Collins F.H."/>
            <person name="Birren B."/>
            <person name="Fraser-Liggett C.M."/>
            <person name="Severson D.W."/>
        </authorList>
    </citation>
    <scope>NUCLEOTIDE SEQUENCE [LARGE SCALE GENOMIC DNA]</scope>
    <source>
        <strain evidence="1">Liverpool</strain>
    </source>
</reference>
<dbReference type="PaxDb" id="7159-AAEL002259-PA"/>
<name>Q17IS9_AEDAE</name>
<feature type="non-terminal residue" evidence="1">
    <location>
        <position position="1"/>
    </location>
</feature>
<accession>Q17IS9</accession>
<dbReference type="AlphaFoldDB" id="Q17IS9"/>
<evidence type="ECO:0000313" key="2">
    <source>
        <dbReference type="Proteomes" id="UP000682892"/>
    </source>
</evidence>
<sequence>LLIVEELAENLRIISTSLVECICRGALGTRRLCLVFSDLSSLCGGVLLISGTEEDSAFCVGILHTIPFENDSEETQNIVSFSSGI</sequence>
<reference evidence="1" key="3">
    <citation type="submission" date="2012-09" db="EMBL/GenBank/DDBJ databases">
        <authorList>
            <consortium name="VectorBase"/>
        </authorList>
    </citation>
    <scope>NUCLEOTIDE SEQUENCE</scope>
    <source>
        <strain evidence="1">Liverpool</strain>
    </source>
</reference>